<comment type="caution">
    <text evidence="7">The sequence shown here is derived from an EMBL/GenBank/DDBJ whole genome shotgun (WGS) entry which is preliminary data.</text>
</comment>
<evidence type="ECO:0000256" key="5">
    <source>
        <dbReference type="SAM" id="Phobius"/>
    </source>
</evidence>
<dbReference type="Gene3D" id="3.30.565.10">
    <property type="entry name" value="Histidine kinase-like ATPase, C-terminal domain"/>
    <property type="match status" value="1"/>
</dbReference>
<dbReference type="PANTHER" id="PTHR43065:SF50">
    <property type="entry name" value="HISTIDINE KINASE"/>
    <property type="match status" value="1"/>
</dbReference>
<dbReference type="EC" id="2.7.13.3" evidence="2"/>
<dbReference type="CDD" id="cd00082">
    <property type="entry name" value="HisKA"/>
    <property type="match status" value="1"/>
</dbReference>
<dbReference type="Pfam" id="PF02518">
    <property type="entry name" value="HATPase_c"/>
    <property type="match status" value="1"/>
</dbReference>
<feature type="transmembrane region" description="Helical" evidence="5">
    <location>
        <begin position="299"/>
        <end position="318"/>
    </location>
</feature>
<dbReference type="PROSITE" id="PS50109">
    <property type="entry name" value="HIS_KIN"/>
    <property type="match status" value="1"/>
</dbReference>
<keyword evidence="8" id="KW-1185">Reference proteome</keyword>
<dbReference type="InterPro" id="IPR004358">
    <property type="entry name" value="Sig_transdc_His_kin-like_C"/>
</dbReference>
<dbReference type="Pfam" id="PF07695">
    <property type="entry name" value="7TMR-DISM_7TM"/>
    <property type="match status" value="1"/>
</dbReference>
<dbReference type="SMART" id="SM00387">
    <property type="entry name" value="HATPase_c"/>
    <property type="match status" value="1"/>
</dbReference>
<dbReference type="InterPro" id="IPR011622">
    <property type="entry name" value="7TMR_DISM_rcpt_extracell_dom2"/>
</dbReference>
<dbReference type="InterPro" id="IPR036890">
    <property type="entry name" value="HATPase_C_sf"/>
</dbReference>
<keyword evidence="5" id="KW-0812">Transmembrane</keyword>
<dbReference type="InterPro" id="IPR036097">
    <property type="entry name" value="HisK_dim/P_sf"/>
</dbReference>
<dbReference type="PRINTS" id="PR00344">
    <property type="entry name" value="BCTRLSENSOR"/>
</dbReference>
<dbReference type="RefSeq" id="WP_379661926.1">
    <property type="nucleotide sequence ID" value="NZ_JBHUDG010000005.1"/>
</dbReference>
<feature type="transmembrane region" description="Helical" evidence="5">
    <location>
        <begin position="207"/>
        <end position="227"/>
    </location>
</feature>
<dbReference type="SUPFAM" id="SSF47384">
    <property type="entry name" value="Homodimeric domain of signal transducing histidine kinase"/>
    <property type="match status" value="1"/>
</dbReference>
<dbReference type="Pfam" id="PF07696">
    <property type="entry name" value="7TMR-DISMED2"/>
    <property type="match status" value="1"/>
</dbReference>
<organism evidence="7 8">
    <name type="scientific">Pseudopedobacter beijingensis</name>
    <dbReference type="NCBI Taxonomy" id="1207056"/>
    <lineage>
        <taxon>Bacteria</taxon>
        <taxon>Pseudomonadati</taxon>
        <taxon>Bacteroidota</taxon>
        <taxon>Sphingobacteriia</taxon>
        <taxon>Sphingobacteriales</taxon>
        <taxon>Sphingobacteriaceae</taxon>
        <taxon>Pseudopedobacter</taxon>
    </lineage>
</organism>
<dbReference type="SUPFAM" id="SSF55874">
    <property type="entry name" value="ATPase domain of HSP90 chaperone/DNA topoisomerase II/histidine kinase"/>
    <property type="match status" value="1"/>
</dbReference>
<feature type="transmembrane region" description="Helical" evidence="5">
    <location>
        <begin position="275"/>
        <end position="293"/>
    </location>
</feature>
<dbReference type="InterPro" id="IPR003594">
    <property type="entry name" value="HATPase_dom"/>
</dbReference>
<dbReference type="PANTHER" id="PTHR43065">
    <property type="entry name" value="SENSOR HISTIDINE KINASE"/>
    <property type="match status" value="1"/>
</dbReference>
<proteinExistence type="predicted"/>
<evidence type="ECO:0000313" key="7">
    <source>
        <dbReference type="EMBL" id="MFD1629545.1"/>
    </source>
</evidence>
<evidence type="ECO:0000256" key="2">
    <source>
        <dbReference type="ARBA" id="ARBA00012438"/>
    </source>
</evidence>
<feature type="transmembrane region" description="Helical" evidence="5">
    <location>
        <begin position="239"/>
        <end position="263"/>
    </location>
</feature>
<dbReference type="Gene3D" id="2.60.40.2380">
    <property type="match status" value="1"/>
</dbReference>
<keyword evidence="5" id="KW-1133">Transmembrane helix</keyword>
<dbReference type="InterPro" id="IPR011623">
    <property type="entry name" value="7TMR_DISM_rcpt_extracell_dom1"/>
</dbReference>
<dbReference type="SMART" id="SM00388">
    <property type="entry name" value="HisKA"/>
    <property type="match status" value="1"/>
</dbReference>
<name>A0ABW4I9X0_9SPHI</name>
<dbReference type="EMBL" id="JBHUDG010000005">
    <property type="protein sequence ID" value="MFD1629545.1"/>
    <property type="molecule type" value="Genomic_DNA"/>
</dbReference>
<keyword evidence="3" id="KW-0597">Phosphoprotein</keyword>
<dbReference type="Gene3D" id="1.10.287.130">
    <property type="match status" value="1"/>
</dbReference>
<evidence type="ECO:0000256" key="1">
    <source>
        <dbReference type="ARBA" id="ARBA00000085"/>
    </source>
</evidence>
<dbReference type="InterPro" id="IPR003661">
    <property type="entry name" value="HisK_dim/P_dom"/>
</dbReference>
<evidence type="ECO:0000313" key="8">
    <source>
        <dbReference type="Proteomes" id="UP001597118"/>
    </source>
</evidence>
<feature type="transmembrane region" description="Helical" evidence="5">
    <location>
        <begin position="330"/>
        <end position="347"/>
    </location>
</feature>
<evidence type="ECO:0000259" key="6">
    <source>
        <dbReference type="PROSITE" id="PS50109"/>
    </source>
</evidence>
<feature type="domain" description="Histidine kinase" evidence="6">
    <location>
        <begin position="461"/>
        <end position="713"/>
    </location>
</feature>
<evidence type="ECO:0000256" key="4">
    <source>
        <dbReference type="SAM" id="Coils"/>
    </source>
</evidence>
<accession>A0ABW4I9X0</accession>
<feature type="transmembrane region" description="Helical" evidence="5">
    <location>
        <begin position="179"/>
        <end position="200"/>
    </location>
</feature>
<dbReference type="InterPro" id="IPR005467">
    <property type="entry name" value="His_kinase_dom"/>
</dbReference>
<sequence>MKKVFIILICFHLLLIDKSYSQAPVIFQGENIIIGNSLSILEDKSKILKIEEIQKSTDFTPSDSQTPGLKLSNSNFWLKFSIENRSHGDDLVLMIENSTLDNCELFYFKNGKYESKNISTNQRFNERKYPHQNALFDLNVPEDSTQTFYIRINSTEQMILPIILGAPQNITNYLINHDIVWGILIGILGVMIFYNLFLFISTKDSSYLYYILYTAFTLLTQITLSGYTFKYIFYNYPAIYNKALVVFPGLAGIFGILFIQSFLQTKVRTPSLNKAFILSLLLYSSAVIFRVIGLGTISYRLIDISAIYTIFVIYIVATKIALNGYRPAKFFLLAWSVFFIGLILYILRNSGILPYNFYTNYTMQIGTTLEVTLLSLALADRINILKKEKELSQAEALRISKENEQIIREQNIVLEQKVTERTAELQEANEELHVTLEDLKQTQTQLVAAEKMASLGQLTAGIAHEINNPINFVTSNVSPLQRDVKMLFDTIDTFEELSLSDKSKQEIGQEIEQYKEDLDYDYLKIEIDHLLKGINDGASRTAEIVKGLRIFSRVDEDDLKKANLTDGLDSTLVIMNSLINSNNIVVERDYNAIPPIECYPGKLNQVFLNIISNAIHAVSQIHKNNGNGKLTISVKEEGPNEVSVTFIDNGCGMGDITISKIFDPFFTTKDVGEGTGLGMSIAYNTVKKHNGTIEVSSELSKGTRIKITLPIVHQQQAEA</sequence>
<feature type="coiled-coil region" evidence="4">
    <location>
        <begin position="384"/>
        <end position="445"/>
    </location>
</feature>
<comment type="catalytic activity">
    <reaction evidence="1">
        <text>ATP + protein L-histidine = ADP + protein N-phospho-L-histidine.</text>
        <dbReference type="EC" id="2.7.13.3"/>
    </reaction>
</comment>
<gene>
    <name evidence="7" type="ORF">ACFSAH_06630</name>
</gene>
<keyword evidence="4" id="KW-0175">Coiled coil</keyword>
<protein>
    <recommendedName>
        <fullName evidence="2">histidine kinase</fullName>
        <ecNumber evidence="2">2.7.13.3</ecNumber>
    </recommendedName>
</protein>
<evidence type="ECO:0000256" key="3">
    <source>
        <dbReference type="ARBA" id="ARBA00022553"/>
    </source>
</evidence>
<reference evidence="8" key="1">
    <citation type="journal article" date="2019" name="Int. J. Syst. Evol. Microbiol.">
        <title>The Global Catalogue of Microorganisms (GCM) 10K type strain sequencing project: providing services to taxonomists for standard genome sequencing and annotation.</title>
        <authorList>
            <consortium name="The Broad Institute Genomics Platform"/>
            <consortium name="The Broad Institute Genome Sequencing Center for Infectious Disease"/>
            <person name="Wu L."/>
            <person name="Ma J."/>
        </authorList>
    </citation>
    <scope>NUCLEOTIDE SEQUENCE [LARGE SCALE GENOMIC DNA]</scope>
    <source>
        <strain evidence="8">CCUG 53762</strain>
    </source>
</reference>
<dbReference type="Proteomes" id="UP001597118">
    <property type="component" value="Unassembled WGS sequence"/>
</dbReference>
<keyword evidence="5" id="KW-0472">Membrane</keyword>